<comment type="caution">
    <text evidence="2">The sequence shown here is derived from an EMBL/GenBank/DDBJ whole genome shotgun (WGS) entry which is preliminary data.</text>
</comment>
<feature type="chain" id="PRO_5024380700" evidence="1">
    <location>
        <begin position="25"/>
        <end position="103"/>
    </location>
</feature>
<name>A0A5N5T3T4_9CRUS</name>
<proteinExistence type="predicted"/>
<organism evidence="2 3">
    <name type="scientific">Armadillidium nasatum</name>
    <dbReference type="NCBI Taxonomy" id="96803"/>
    <lineage>
        <taxon>Eukaryota</taxon>
        <taxon>Metazoa</taxon>
        <taxon>Ecdysozoa</taxon>
        <taxon>Arthropoda</taxon>
        <taxon>Crustacea</taxon>
        <taxon>Multicrustacea</taxon>
        <taxon>Malacostraca</taxon>
        <taxon>Eumalacostraca</taxon>
        <taxon>Peracarida</taxon>
        <taxon>Isopoda</taxon>
        <taxon>Oniscidea</taxon>
        <taxon>Crinocheta</taxon>
        <taxon>Armadillidiidae</taxon>
        <taxon>Armadillidium</taxon>
    </lineage>
</organism>
<dbReference type="EMBL" id="SEYY01011653">
    <property type="protein sequence ID" value="KAB7501126.1"/>
    <property type="molecule type" value="Genomic_DNA"/>
</dbReference>
<evidence type="ECO:0000313" key="2">
    <source>
        <dbReference type="EMBL" id="KAB7501126.1"/>
    </source>
</evidence>
<keyword evidence="3" id="KW-1185">Reference proteome</keyword>
<dbReference type="Proteomes" id="UP000326759">
    <property type="component" value="Unassembled WGS sequence"/>
</dbReference>
<accession>A0A5N5T3T4</accession>
<reference evidence="2 3" key="1">
    <citation type="journal article" date="2019" name="PLoS Biol.">
        <title>Sex chromosomes control vertical transmission of feminizing Wolbachia symbionts in an isopod.</title>
        <authorList>
            <person name="Becking T."/>
            <person name="Chebbi M.A."/>
            <person name="Giraud I."/>
            <person name="Moumen B."/>
            <person name="Laverre T."/>
            <person name="Caubet Y."/>
            <person name="Peccoud J."/>
            <person name="Gilbert C."/>
            <person name="Cordaux R."/>
        </authorList>
    </citation>
    <scope>NUCLEOTIDE SEQUENCE [LARGE SCALE GENOMIC DNA]</scope>
    <source>
        <strain evidence="2">ANa2</strain>
        <tissue evidence="2">Whole body excluding digestive tract and cuticle</tissue>
    </source>
</reference>
<evidence type="ECO:0000313" key="3">
    <source>
        <dbReference type="Proteomes" id="UP000326759"/>
    </source>
</evidence>
<keyword evidence="1" id="KW-0732">Signal</keyword>
<dbReference type="AlphaFoldDB" id="A0A5N5T3T4"/>
<evidence type="ECO:0000256" key="1">
    <source>
        <dbReference type="SAM" id="SignalP"/>
    </source>
</evidence>
<sequence length="103" mass="11701">MPRRKMKTAVILLCFSVFLISVEGRSQPVIRVCPPIPLGIYVRDLNIVLRLQNHQNVHQMMIVLREISCAVTLLNVPTVSAQILDTSHTTETLEVQLIQIRKT</sequence>
<feature type="signal peptide" evidence="1">
    <location>
        <begin position="1"/>
        <end position="24"/>
    </location>
</feature>
<gene>
    <name evidence="2" type="ORF">Anas_13698</name>
</gene>
<protein>
    <submittedName>
        <fullName evidence="2">Uncharacterized protein</fullName>
    </submittedName>
</protein>